<gene>
    <name evidence="1" type="ORF">PoB_000264300</name>
</gene>
<proteinExistence type="predicted"/>
<keyword evidence="2" id="KW-1185">Reference proteome</keyword>
<evidence type="ECO:0000313" key="1">
    <source>
        <dbReference type="EMBL" id="GFN76137.1"/>
    </source>
</evidence>
<reference evidence="1 2" key="1">
    <citation type="journal article" date="2021" name="Elife">
        <title>Chloroplast acquisition without the gene transfer in kleptoplastic sea slugs, Plakobranchus ocellatus.</title>
        <authorList>
            <person name="Maeda T."/>
            <person name="Takahashi S."/>
            <person name="Yoshida T."/>
            <person name="Shimamura S."/>
            <person name="Takaki Y."/>
            <person name="Nagai Y."/>
            <person name="Toyoda A."/>
            <person name="Suzuki Y."/>
            <person name="Arimoto A."/>
            <person name="Ishii H."/>
            <person name="Satoh N."/>
            <person name="Nishiyama T."/>
            <person name="Hasebe M."/>
            <person name="Maruyama T."/>
            <person name="Minagawa J."/>
            <person name="Obokata J."/>
            <person name="Shigenobu S."/>
        </authorList>
    </citation>
    <scope>NUCLEOTIDE SEQUENCE [LARGE SCALE GENOMIC DNA]</scope>
</reference>
<dbReference type="AlphaFoldDB" id="A0AAV3Y1B0"/>
<dbReference type="Proteomes" id="UP000735302">
    <property type="component" value="Unassembled WGS sequence"/>
</dbReference>
<name>A0AAV3Y1B0_9GAST</name>
<organism evidence="1 2">
    <name type="scientific">Plakobranchus ocellatus</name>
    <dbReference type="NCBI Taxonomy" id="259542"/>
    <lineage>
        <taxon>Eukaryota</taxon>
        <taxon>Metazoa</taxon>
        <taxon>Spiralia</taxon>
        <taxon>Lophotrochozoa</taxon>
        <taxon>Mollusca</taxon>
        <taxon>Gastropoda</taxon>
        <taxon>Heterobranchia</taxon>
        <taxon>Euthyneura</taxon>
        <taxon>Panpulmonata</taxon>
        <taxon>Sacoglossa</taxon>
        <taxon>Placobranchoidea</taxon>
        <taxon>Plakobranchidae</taxon>
        <taxon>Plakobranchus</taxon>
    </lineage>
</organism>
<comment type="caution">
    <text evidence="1">The sequence shown here is derived from an EMBL/GenBank/DDBJ whole genome shotgun (WGS) entry which is preliminary data.</text>
</comment>
<protein>
    <submittedName>
        <fullName evidence="1">Uncharacterized protein</fullName>
    </submittedName>
</protein>
<accession>A0AAV3Y1B0</accession>
<sequence>MFVLTHRGCLAESLHHSAPNISNKHVPNHDIAVIKAGTAGNGWTLMLKLQALACPLRRAAKALIGSSLSCGICCSWTRATLCFLGELRGSSIIFKNGVLVTGGQGDEVLVRSLHSSSPQYFKS</sequence>
<dbReference type="EMBL" id="BLXT01000362">
    <property type="protein sequence ID" value="GFN76137.1"/>
    <property type="molecule type" value="Genomic_DNA"/>
</dbReference>
<evidence type="ECO:0000313" key="2">
    <source>
        <dbReference type="Proteomes" id="UP000735302"/>
    </source>
</evidence>